<organism evidence="2 3">
    <name type="scientific">Cotesia glomerata</name>
    <name type="common">Lepidopteran parasitic wasp</name>
    <name type="synonym">Apanteles glomeratus</name>
    <dbReference type="NCBI Taxonomy" id="32391"/>
    <lineage>
        <taxon>Eukaryota</taxon>
        <taxon>Metazoa</taxon>
        <taxon>Ecdysozoa</taxon>
        <taxon>Arthropoda</taxon>
        <taxon>Hexapoda</taxon>
        <taxon>Insecta</taxon>
        <taxon>Pterygota</taxon>
        <taxon>Neoptera</taxon>
        <taxon>Endopterygota</taxon>
        <taxon>Hymenoptera</taxon>
        <taxon>Apocrita</taxon>
        <taxon>Ichneumonoidea</taxon>
        <taxon>Braconidae</taxon>
        <taxon>Microgastrinae</taxon>
        <taxon>Cotesia</taxon>
    </lineage>
</organism>
<gene>
    <name evidence="2" type="ORF">KQX54_020978</name>
</gene>
<proteinExistence type="predicted"/>
<evidence type="ECO:0000313" key="3">
    <source>
        <dbReference type="Proteomes" id="UP000826195"/>
    </source>
</evidence>
<evidence type="ECO:0000313" key="2">
    <source>
        <dbReference type="EMBL" id="KAH0568458.1"/>
    </source>
</evidence>
<reference evidence="2 3" key="1">
    <citation type="journal article" date="2021" name="J. Hered.">
        <title>A chromosome-level genome assembly of the parasitoid wasp, Cotesia glomerata (Hymenoptera: Braconidae).</title>
        <authorList>
            <person name="Pinto B.J."/>
            <person name="Weis J.J."/>
            <person name="Gamble T."/>
            <person name="Ode P.J."/>
            <person name="Paul R."/>
            <person name="Zaspel J.M."/>
        </authorList>
    </citation>
    <scope>NUCLEOTIDE SEQUENCE [LARGE SCALE GENOMIC DNA]</scope>
    <source>
        <strain evidence="2">CgM1</strain>
    </source>
</reference>
<keyword evidence="3" id="KW-1185">Reference proteome</keyword>
<evidence type="ECO:0000256" key="1">
    <source>
        <dbReference type="SAM" id="Coils"/>
    </source>
</evidence>
<keyword evidence="1" id="KW-0175">Coiled coil</keyword>
<dbReference type="AlphaFoldDB" id="A0AAV7IV56"/>
<dbReference type="EMBL" id="JAHXZJ010000001">
    <property type="protein sequence ID" value="KAH0568458.1"/>
    <property type="molecule type" value="Genomic_DNA"/>
</dbReference>
<sequence length="266" mass="31349">MTNTNIQNLELKLHEKFAQLQFKEEELNKCQAQLTKNENIMCELKISLENERRNSDQLRIELRSAMEIITQLENEKIHKQSESFRLQMNWENAQIARENLIHQIKNAKLENVRLERINQVLEAELAEQKILNNLIENSLNDLSLQIKHLCPTIYSNVESLKKEQGYLRKSVKEITQINYRIDNIGREILDKSQHDNKELQELREKLSQSQIMLASYVPRASSPPAIIAYPDSKELTEKLEHNKIMDKKLDELCRQLERMESTISDE</sequence>
<name>A0AAV7IV56_COTGL</name>
<accession>A0AAV7IV56</accession>
<dbReference type="Proteomes" id="UP000826195">
    <property type="component" value="Unassembled WGS sequence"/>
</dbReference>
<feature type="coiled-coil region" evidence="1">
    <location>
        <begin position="6"/>
        <end position="131"/>
    </location>
</feature>
<comment type="caution">
    <text evidence="2">The sequence shown here is derived from an EMBL/GenBank/DDBJ whole genome shotgun (WGS) entry which is preliminary data.</text>
</comment>
<protein>
    <submittedName>
        <fullName evidence="2">Uncharacterized protein</fullName>
    </submittedName>
</protein>